<dbReference type="EMBL" id="VDFR01000042">
    <property type="protein sequence ID" value="TNC47750.1"/>
    <property type="molecule type" value="Genomic_DNA"/>
</dbReference>
<feature type="compositionally biased region" description="Basic and acidic residues" evidence="1">
    <location>
        <begin position="86"/>
        <end position="97"/>
    </location>
</feature>
<evidence type="ECO:0000256" key="1">
    <source>
        <dbReference type="SAM" id="MobiDB-lite"/>
    </source>
</evidence>
<name>A0A5C4MUG6_9ACTN</name>
<accession>A0A5C4MUG6</accession>
<dbReference type="OrthoDB" id="9804551at2"/>
<sequence length="181" mass="18914">MDLSSESADGVRNRLALKIVLGLVGVGVALGLIFGFAGATAMRALGFKSDPSASAPAPTPTAVTETPSADEPDDPSPTTPPPTTEPPDKPKEPRFEASSDAVAPGERIEFKGRAPELGAGSTLQVQRREEPDGEWSDFPVTATTRKGGTFSTWIVTSRTGSWEFRVVGDGFTSPSARVEIG</sequence>
<feature type="transmembrane region" description="Helical" evidence="2">
    <location>
        <begin position="15"/>
        <end position="39"/>
    </location>
</feature>
<feature type="compositionally biased region" description="Low complexity" evidence="1">
    <location>
        <begin position="50"/>
        <end position="67"/>
    </location>
</feature>
<comment type="caution">
    <text evidence="3">The sequence shown here is derived from an EMBL/GenBank/DDBJ whole genome shotgun (WGS) entry which is preliminary data.</text>
</comment>
<dbReference type="RefSeq" id="WP_139105725.1">
    <property type="nucleotide sequence ID" value="NZ_VDFR01000042.1"/>
</dbReference>
<feature type="region of interest" description="Disordered" evidence="1">
    <location>
        <begin position="50"/>
        <end position="142"/>
    </location>
</feature>
<dbReference type="AlphaFoldDB" id="A0A5C4MUG6"/>
<evidence type="ECO:0000256" key="2">
    <source>
        <dbReference type="SAM" id="Phobius"/>
    </source>
</evidence>
<protein>
    <submittedName>
        <fullName evidence="3">Uncharacterized protein</fullName>
    </submittedName>
</protein>
<organism evidence="3 4">
    <name type="scientific">Mumia zhuanghuii</name>
    <dbReference type="NCBI Taxonomy" id="2585211"/>
    <lineage>
        <taxon>Bacteria</taxon>
        <taxon>Bacillati</taxon>
        <taxon>Actinomycetota</taxon>
        <taxon>Actinomycetes</taxon>
        <taxon>Propionibacteriales</taxon>
        <taxon>Nocardioidaceae</taxon>
        <taxon>Mumia</taxon>
    </lineage>
</organism>
<evidence type="ECO:0000313" key="3">
    <source>
        <dbReference type="EMBL" id="TNC47750.1"/>
    </source>
</evidence>
<keyword evidence="2" id="KW-0812">Transmembrane</keyword>
<keyword evidence="2" id="KW-0472">Membrane</keyword>
<feature type="compositionally biased region" description="Pro residues" evidence="1">
    <location>
        <begin position="75"/>
        <end position="85"/>
    </location>
</feature>
<dbReference type="Proteomes" id="UP000306740">
    <property type="component" value="Unassembled WGS sequence"/>
</dbReference>
<evidence type="ECO:0000313" key="4">
    <source>
        <dbReference type="Proteomes" id="UP000306740"/>
    </source>
</evidence>
<reference evidence="3 4" key="1">
    <citation type="submission" date="2019-05" db="EMBL/GenBank/DDBJ databases">
        <title>Mumia sp. nov., isolated from the intestinal contents of plateau pika (Ochotona curzoniae) in the Qinghai-Tibet plateau of China.</title>
        <authorList>
            <person name="Tian Z."/>
        </authorList>
    </citation>
    <scope>NUCLEOTIDE SEQUENCE [LARGE SCALE GENOMIC DNA]</scope>
    <source>
        <strain evidence="4">527</strain>
    </source>
</reference>
<proteinExistence type="predicted"/>
<keyword evidence="2" id="KW-1133">Transmembrane helix</keyword>
<gene>
    <name evidence="3" type="ORF">FHE65_08775</name>
</gene>